<dbReference type="EMBL" id="HACA01017735">
    <property type="protein sequence ID" value="CDW35096.1"/>
    <property type="molecule type" value="Transcribed_RNA"/>
</dbReference>
<evidence type="ECO:0000313" key="1">
    <source>
        <dbReference type="EMBL" id="CDW35097.1"/>
    </source>
</evidence>
<dbReference type="AlphaFoldDB" id="A0A0K2UAW1"/>
<reference evidence="1" key="1">
    <citation type="submission" date="2014-05" db="EMBL/GenBank/DDBJ databases">
        <authorList>
            <person name="Chronopoulou M."/>
        </authorList>
    </citation>
    <scope>NUCLEOTIDE SEQUENCE</scope>
    <source>
        <tissue evidence="1">Whole organism</tissue>
    </source>
</reference>
<organism evidence="1">
    <name type="scientific">Lepeophtheirus salmonis</name>
    <name type="common">Salmon louse</name>
    <name type="synonym">Caligus salmonis</name>
    <dbReference type="NCBI Taxonomy" id="72036"/>
    <lineage>
        <taxon>Eukaryota</taxon>
        <taxon>Metazoa</taxon>
        <taxon>Ecdysozoa</taxon>
        <taxon>Arthropoda</taxon>
        <taxon>Crustacea</taxon>
        <taxon>Multicrustacea</taxon>
        <taxon>Hexanauplia</taxon>
        <taxon>Copepoda</taxon>
        <taxon>Siphonostomatoida</taxon>
        <taxon>Caligidae</taxon>
        <taxon>Lepeophtheirus</taxon>
    </lineage>
</organism>
<dbReference type="EMBL" id="HACA01017736">
    <property type="protein sequence ID" value="CDW35097.1"/>
    <property type="molecule type" value="Transcribed_RNA"/>
</dbReference>
<protein>
    <submittedName>
        <fullName evidence="1">Uncharacterized protein</fullName>
    </submittedName>
</protein>
<name>A0A0K2UAW1_LEPSM</name>
<accession>A0A0K2UAW1</accession>
<proteinExistence type="predicted"/>
<sequence>MVLGVIASDGKKMYPFLFKAGQRPTIRCLGTLSC</sequence>